<comment type="caution">
    <text evidence="1">The sequence shown here is derived from an EMBL/GenBank/DDBJ whole genome shotgun (WGS) entry which is preliminary data.</text>
</comment>
<dbReference type="AlphaFoldDB" id="A0A495J5H7"/>
<reference evidence="1 2" key="1">
    <citation type="submission" date="2018-10" db="EMBL/GenBank/DDBJ databases">
        <title>Genomic Encyclopedia of Archaeal and Bacterial Type Strains, Phase II (KMG-II): from individual species to whole genera.</title>
        <authorList>
            <person name="Goeker M."/>
        </authorList>
    </citation>
    <scope>NUCLEOTIDE SEQUENCE [LARGE SCALE GENOMIC DNA]</scope>
    <source>
        <strain evidence="1 2">DSM 18602</strain>
    </source>
</reference>
<protein>
    <submittedName>
        <fullName evidence="1">YtxH-like protein</fullName>
    </submittedName>
</protein>
<accession>A0A495J5H7</accession>
<dbReference type="Pfam" id="PF12732">
    <property type="entry name" value="YtxH"/>
    <property type="match status" value="1"/>
</dbReference>
<gene>
    <name evidence="1" type="ORF">BDD43_4455</name>
</gene>
<dbReference type="EMBL" id="RBKU01000001">
    <property type="protein sequence ID" value="RKR84225.1"/>
    <property type="molecule type" value="Genomic_DNA"/>
</dbReference>
<sequence>MNNQTKLVVGLLAGAAAIAAVGLLFSTDKGTEVREEITDYLADLVNSVKSKAQETADNLNSIKNDAVKNARSAIKSKINDAADIVGN</sequence>
<dbReference type="RefSeq" id="WP_121199713.1">
    <property type="nucleotide sequence ID" value="NZ_RBKU01000001.1"/>
</dbReference>
<dbReference type="Proteomes" id="UP000268007">
    <property type="component" value="Unassembled WGS sequence"/>
</dbReference>
<dbReference type="OrthoDB" id="799419at2"/>
<dbReference type="InterPro" id="IPR024623">
    <property type="entry name" value="YtxH"/>
</dbReference>
<evidence type="ECO:0000313" key="2">
    <source>
        <dbReference type="Proteomes" id="UP000268007"/>
    </source>
</evidence>
<organism evidence="1 2">
    <name type="scientific">Mucilaginibacter gracilis</name>
    <dbReference type="NCBI Taxonomy" id="423350"/>
    <lineage>
        <taxon>Bacteria</taxon>
        <taxon>Pseudomonadati</taxon>
        <taxon>Bacteroidota</taxon>
        <taxon>Sphingobacteriia</taxon>
        <taxon>Sphingobacteriales</taxon>
        <taxon>Sphingobacteriaceae</taxon>
        <taxon>Mucilaginibacter</taxon>
    </lineage>
</organism>
<proteinExistence type="predicted"/>
<evidence type="ECO:0000313" key="1">
    <source>
        <dbReference type="EMBL" id="RKR84225.1"/>
    </source>
</evidence>
<name>A0A495J5H7_9SPHI</name>
<keyword evidence="2" id="KW-1185">Reference proteome</keyword>